<evidence type="ECO:0000313" key="3">
    <source>
        <dbReference type="EMBL" id="RHK49443.1"/>
    </source>
</evidence>
<dbReference type="Pfam" id="PF13635">
    <property type="entry name" value="DUF4143"/>
    <property type="match status" value="1"/>
</dbReference>
<accession>A0A415GJI5</accession>
<evidence type="ECO:0000259" key="2">
    <source>
        <dbReference type="Pfam" id="PF13635"/>
    </source>
</evidence>
<dbReference type="InterPro" id="IPR025420">
    <property type="entry name" value="DUF4143"/>
</dbReference>
<dbReference type="InterPro" id="IPR041682">
    <property type="entry name" value="AAA_14"/>
</dbReference>
<keyword evidence="3" id="KW-0547">Nucleotide-binding</keyword>
<dbReference type="PANTHER" id="PTHR33295:SF7">
    <property type="entry name" value="ATPASE"/>
    <property type="match status" value="1"/>
</dbReference>
<comment type="caution">
    <text evidence="3">The sequence shown here is derived from an EMBL/GenBank/DDBJ whole genome shotgun (WGS) entry which is preliminary data.</text>
</comment>
<proteinExistence type="predicted"/>
<keyword evidence="3" id="KW-0067">ATP-binding</keyword>
<gene>
    <name evidence="3" type="ORF">DW060_08875</name>
</gene>
<dbReference type="OrthoDB" id="9801840at2"/>
<evidence type="ECO:0000259" key="1">
    <source>
        <dbReference type="Pfam" id="PF13173"/>
    </source>
</evidence>
<dbReference type="GO" id="GO:0005524">
    <property type="term" value="F:ATP binding"/>
    <property type="evidence" value="ECO:0007669"/>
    <property type="project" value="UniProtKB-KW"/>
</dbReference>
<evidence type="ECO:0000313" key="4">
    <source>
        <dbReference type="Proteomes" id="UP000286598"/>
    </source>
</evidence>
<reference evidence="3 4" key="1">
    <citation type="submission" date="2018-08" db="EMBL/GenBank/DDBJ databases">
        <title>A genome reference for cultivated species of the human gut microbiota.</title>
        <authorList>
            <person name="Zou Y."/>
            <person name="Xue W."/>
            <person name="Luo G."/>
        </authorList>
    </citation>
    <scope>NUCLEOTIDE SEQUENCE [LARGE SCALE GENOMIC DNA]</scope>
    <source>
        <strain evidence="3 4">AF42-9</strain>
    </source>
</reference>
<dbReference type="PANTHER" id="PTHR33295">
    <property type="entry name" value="ATPASE"/>
    <property type="match status" value="1"/>
</dbReference>
<dbReference type="Proteomes" id="UP000286598">
    <property type="component" value="Unassembled WGS sequence"/>
</dbReference>
<dbReference type="InterPro" id="IPR027417">
    <property type="entry name" value="P-loop_NTPase"/>
</dbReference>
<dbReference type="SUPFAM" id="SSF52540">
    <property type="entry name" value="P-loop containing nucleoside triphosphate hydrolases"/>
    <property type="match status" value="1"/>
</dbReference>
<dbReference type="AlphaFoldDB" id="A0A415GJI5"/>
<keyword evidence="4" id="KW-1185">Reference proteome</keyword>
<feature type="domain" description="DUF4143" evidence="2">
    <location>
        <begin position="222"/>
        <end position="382"/>
    </location>
</feature>
<feature type="domain" description="AAA" evidence="1">
    <location>
        <begin position="18"/>
        <end position="152"/>
    </location>
</feature>
<protein>
    <submittedName>
        <fullName evidence="3">ATP-binding protein</fullName>
    </submittedName>
</protein>
<sequence length="431" mass="49253">MKRKIYNKLVEWKNQKQHKPLILNGVRQCGKTFILKEFGKKEFASLAYVSCDRNESLQAIYAGDFNVFRIIQGLSALTGVDIIPGKTLIFLDEVQAFPQALEALKYFCENAPEYHIVVAGSLLGVALHAGVSFPVGKVQTLRLFPMDFEEFLMALGEDQLLKLMHNHDYELMNAFHEKLKDYLRQYYYVGGMPEVVKHYVENKLLNQVRTIQNEILSNYAGDFSKHAPTQEVPRIDMVWQSILGQLSKENKKFVYGVLKKGGRAKEFELAIQWLIDAGLIYKTTKVTKPELPLKFYEEISAFKLYLCDCGLMGAMADTDAKNVLISDTVFTEYKGAFTEQYVLQQLLASNINNIYYYSSDTSRMEMDFIIPQKGALVPIEVKGGTSTKATSLHNYLKQHQDIPAVRFSMLPYRKQENITNMPLYGVFLSLE</sequence>
<organism evidence="3 4">
    <name type="scientific">Leyella stercorea</name>
    <dbReference type="NCBI Taxonomy" id="363265"/>
    <lineage>
        <taxon>Bacteria</taxon>
        <taxon>Pseudomonadati</taxon>
        <taxon>Bacteroidota</taxon>
        <taxon>Bacteroidia</taxon>
        <taxon>Bacteroidales</taxon>
        <taxon>Prevotellaceae</taxon>
        <taxon>Leyella</taxon>
    </lineage>
</organism>
<dbReference type="Pfam" id="PF13173">
    <property type="entry name" value="AAA_14"/>
    <property type="match status" value="1"/>
</dbReference>
<name>A0A415GJI5_9BACT</name>
<dbReference type="EMBL" id="QRNO01000043">
    <property type="protein sequence ID" value="RHK49443.1"/>
    <property type="molecule type" value="Genomic_DNA"/>
</dbReference>